<organism evidence="1 2">
    <name type="scientific">Haemophilus quentini</name>
    <dbReference type="NCBI Taxonomy" id="123834"/>
    <lineage>
        <taxon>Bacteria</taxon>
        <taxon>Pseudomonadati</taxon>
        <taxon>Pseudomonadota</taxon>
        <taxon>Gammaproteobacteria</taxon>
        <taxon>Pasteurellales</taxon>
        <taxon>Pasteurellaceae</taxon>
        <taxon>Haemophilus</taxon>
    </lineage>
</organism>
<evidence type="ECO:0000313" key="2">
    <source>
        <dbReference type="Proteomes" id="UP000175677"/>
    </source>
</evidence>
<keyword evidence="2" id="KW-1185">Reference proteome</keyword>
<gene>
    <name evidence="1" type="ORF">BFQ30_09025</name>
</gene>
<protein>
    <submittedName>
        <fullName evidence="1">Uncharacterized protein</fullName>
    </submittedName>
</protein>
<evidence type="ECO:0000313" key="1">
    <source>
        <dbReference type="EMBL" id="OEY76128.1"/>
    </source>
</evidence>
<proteinExistence type="predicted"/>
<dbReference type="Proteomes" id="UP000175677">
    <property type="component" value="Unassembled WGS sequence"/>
</dbReference>
<dbReference type="RefSeq" id="WP_005641970.1">
    <property type="nucleotide sequence ID" value="NZ_MCII02000039.1"/>
</dbReference>
<sequence length="225" mass="26055">MSNHDQFLSSFKNHAEPLISFKDLILSISVYTNKTVSQVADKLESLLFGFRQNGKYTNSFCYCTIFDKRSDPFYIYEPMTNYFADGFDNVKGRLKDVVINNSVGVSNIDQLFVGRVEIAKQIKDSGISLLDKAKSNQLQQISQNRGEYISLYELIEWAKSQTGFDYTNTANDILRIIGDRYIQLYKEYGGLKPSIERDDNNFKRSLQFVSENNGYEYFFDEQIPF</sequence>
<name>A0ABX3BNJ3_9PAST</name>
<dbReference type="EMBL" id="MDJC01000021">
    <property type="protein sequence ID" value="OEY76128.1"/>
    <property type="molecule type" value="Genomic_DNA"/>
</dbReference>
<comment type="caution">
    <text evidence="1">The sequence shown here is derived from an EMBL/GenBank/DDBJ whole genome shotgun (WGS) entry which is preliminary data.</text>
</comment>
<accession>A0ABX3BNJ3</accession>
<reference evidence="1 2" key="1">
    <citation type="submission" date="2016-08" db="EMBL/GenBank/DDBJ databases">
        <authorList>
            <person name="Eshaghi A."/>
            <person name="Soares D."/>
            <person name="Kus J."/>
            <person name="Richardson D."/>
            <person name="Li A."/>
            <person name="Patel S.N."/>
        </authorList>
    </citation>
    <scope>NUCLEOTIDE SEQUENCE [LARGE SCALE GENOMIC DNA]</scope>
    <source>
        <strain evidence="1 2">C860</strain>
    </source>
</reference>